<feature type="compositionally biased region" description="Low complexity" evidence="1">
    <location>
        <begin position="314"/>
        <end position="327"/>
    </location>
</feature>
<keyword evidence="3" id="KW-1185">Reference proteome</keyword>
<accession>U6KS88</accession>
<dbReference type="EMBL" id="HG675405">
    <property type="protein sequence ID" value="CDJ40952.1"/>
    <property type="molecule type" value="Genomic_DNA"/>
</dbReference>
<evidence type="ECO:0000313" key="3">
    <source>
        <dbReference type="Proteomes" id="UP000030747"/>
    </source>
</evidence>
<organism evidence="2 3">
    <name type="scientific">Eimeria tenella</name>
    <name type="common">Coccidian parasite</name>
    <dbReference type="NCBI Taxonomy" id="5802"/>
    <lineage>
        <taxon>Eukaryota</taxon>
        <taxon>Sar</taxon>
        <taxon>Alveolata</taxon>
        <taxon>Apicomplexa</taxon>
        <taxon>Conoidasida</taxon>
        <taxon>Coccidia</taxon>
        <taxon>Eucoccidiorida</taxon>
        <taxon>Eimeriorina</taxon>
        <taxon>Eimeriidae</taxon>
        <taxon>Eimeria</taxon>
    </lineage>
</organism>
<feature type="non-terminal residue" evidence="2">
    <location>
        <position position="1"/>
    </location>
</feature>
<feature type="region of interest" description="Disordered" evidence="1">
    <location>
        <begin position="67"/>
        <end position="105"/>
    </location>
</feature>
<protein>
    <submittedName>
        <fullName evidence="2">Uncharacterized protein</fullName>
    </submittedName>
</protein>
<feature type="region of interest" description="Disordered" evidence="1">
    <location>
        <begin position="260"/>
        <end position="343"/>
    </location>
</feature>
<dbReference type="Proteomes" id="UP000030747">
    <property type="component" value="Unassembled WGS sequence"/>
</dbReference>
<dbReference type="GeneID" id="25256623"/>
<reference evidence="2" key="2">
    <citation type="submission" date="2013-10" db="EMBL/GenBank/DDBJ databases">
        <authorList>
            <person name="Aslett M."/>
        </authorList>
    </citation>
    <scope>NUCLEOTIDE SEQUENCE [LARGE SCALE GENOMIC DNA]</scope>
    <source>
        <strain evidence="2">Houghton</strain>
    </source>
</reference>
<name>U6KS88_EIMTE</name>
<dbReference type="RefSeq" id="XP_013231702.1">
    <property type="nucleotide sequence ID" value="XM_013376248.1"/>
</dbReference>
<reference evidence="2" key="1">
    <citation type="submission" date="2013-10" db="EMBL/GenBank/DDBJ databases">
        <title>Genomic analysis of the causative agents of coccidiosis in chickens.</title>
        <authorList>
            <person name="Reid A.J."/>
            <person name="Blake D."/>
            <person name="Billington K."/>
            <person name="Browne H."/>
            <person name="Dunn M."/>
            <person name="Hung S."/>
            <person name="Kawahara F."/>
            <person name="Miranda-Saavedra D."/>
            <person name="Mourier T."/>
            <person name="Nagra H."/>
            <person name="Otto T.D."/>
            <person name="Rawlings N."/>
            <person name="Sanchez A."/>
            <person name="Sanders M."/>
            <person name="Subramaniam C."/>
            <person name="Tay Y."/>
            <person name="Dear P."/>
            <person name="Doerig C."/>
            <person name="Gruber A."/>
            <person name="Parkinson J."/>
            <person name="Shirley M."/>
            <person name="Wan K.L."/>
            <person name="Berriman M."/>
            <person name="Tomley F."/>
            <person name="Pain A."/>
        </authorList>
    </citation>
    <scope>NUCLEOTIDE SEQUENCE [LARGE SCALE GENOMIC DNA]</scope>
    <source>
        <strain evidence="2">Houghton</strain>
    </source>
</reference>
<evidence type="ECO:0000313" key="2">
    <source>
        <dbReference type="EMBL" id="CDJ40952.1"/>
    </source>
</evidence>
<dbReference type="AlphaFoldDB" id="U6KS88"/>
<gene>
    <name evidence="2" type="ORF">ETH_00037910</name>
</gene>
<feature type="compositionally biased region" description="Low complexity" evidence="1">
    <location>
        <begin position="288"/>
        <end position="306"/>
    </location>
</feature>
<sequence length="343" mass="34809">GPPGAPGGDPIEAAFFCRVVLLHTGAPDCCWEAPAEAEGAAEAAAAAAAAAEGTPLLLQQQDGLDLDWKPQQQKGPSAVFSGRLSSRSKQDTAAGGPPGEKGPHTSLLLQQQKQQALLQQALQEGGPGVTLGELSEAVRAALGLRDPSHAQQQQQQRQQQQQQHQIERTQTLLRWALKVLQQLHQEEGALEDLLLLLQQDSPCLLQGPLQQDSEAAAADTFSVETGAQLSSAAGSSLMGVPLGGPPNGAPLLPAAEAASVGPPVAAAGGPVEPPRGPPIERGPPGAPGAPDLCSTSSSMAASSVSSESDEESSTAEGGPLYPVLGAPGAPGGPPGLRKKRGPK</sequence>
<dbReference type="VEuPathDB" id="ToxoDB:ETH2_1460600"/>
<proteinExistence type="predicted"/>
<dbReference type="VEuPathDB" id="ToxoDB:ETH_00037910"/>
<feature type="compositionally biased region" description="Low complexity" evidence="1">
    <location>
        <begin position="260"/>
        <end position="270"/>
    </location>
</feature>
<evidence type="ECO:0000256" key="1">
    <source>
        <dbReference type="SAM" id="MobiDB-lite"/>
    </source>
</evidence>
<feature type="compositionally biased region" description="Pro residues" evidence="1">
    <location>
        <begin position="271"/>
        <end position="287"/>
    </location>
</feature>